<protein>
    <recommendedName>
        <fullName evidence="3">Glycoside hydrolase family 42 N-terminal domain-containing protein</fullName>
    </recommendedName>
</protein>
<dbReference type="AlphaFoldDB" id="A0A5K7XGA9"/>
<dbReference type="SUPFAM" id="SSF51445">
    <property type="entry name" value="(Trans)glycosidases"/>
    <property type="match status" value="1"/>
</dbReference>
<evidence type="ECO:0000313" key="1">
    <source>
        <dbReference type="EMBL" id="BBO33316.1"/>
    </source>
</evidence>
<dbReference type="InterPro" id="IPR051923">
    <property type="entry name" value="Glycosyl_Hydrolase_39"/>
</dbReference>
<accession>A0A5K7XGA9</accession>
<sequence>MRISTALLCFCLSAAWLTSLRRAQSEEHSTAVASHPGNVHVAGETVRVPIPATWAGWRAIDVDGKEVGHGSTSEESVDLGKLPVGYFEVLESSGPGIVTAAVVAPVTPVADTPIALDTAIAWFYAEPQQIREACTLCRLAGVEWVRDRLSWPELQPARGAWTDEGRYERAMRIEHEAGLKVLQVNHASPAWATDAQSRFPEDLQLVYEFYRGLAARWKGLADAIEPWNEPDIELFGGHTGCEIAAFQKAAYLGLKAGNPQQPVCGTVFAIDRAETLEEFGANEVFPYFDRYDLHHYIALPQYSRAYGRHRDGSGGRPLWTTEFNLPVNWANEATKEPSPEELRVQGFRVAKVFTQALYEGSEKAFYFILGDYVERNLQYGLVHHDLTPRPAYVAFAAVGRLLNGAKPLGRIDLGDDLLKAYLFRTVVDGEERCTLVAWSETKPAALKLGSIDKAYDYLGREVAEIAKLQLTRSPLFLVTSAQGFPGVTVVPPPSKPAWRKGSPCPVVLQISGAGDVKQSAFQLDAQRELRLTAYNFGDATAKGVLKFQGCTCSSPEITIEPGRKIESVLKINDAKNIRAELDLNEIGRAVAAARVVTNHDSSAAAR</sequence>
<dbReference type="InterPro" id="IPR017853">
    <property type="entry name" value="GH"/>
</dbReference>
<dbReference type="GO" id="GO:0004553">
    <property type="term" value="F:hydrolase activity, hydrolyzing O-glycosyl compounds"/>
    <property type="evidence" value="ECO:0007669"/>
    <property type="project" value="TreeGrafter"/>
</dbReference>
<keyword evidence="2" id="KW-1185">Reference proteome</keyword>
<gene>
    <name evidence="1" type="ORF">PLANPX_2928</name>
</gene>
<dbReference type="PANTHER" id="PTHR12631">
    <property type="entry name" value="ALPHA-L-IDURONIDASE"/>
    <property type="match status" value="1"/>
</dbReference>
<dbReference type="RefSeq" id="WP_152099120.1">
    <property type="nucleotide sequence ID" value="NZ_AP021861.1"/>
</dbReference>
<evidence type="ECO:0008006" key="3">
    <source>
        <dbReference type="Google" id="ProtNLM"/>
    </source>
</evidence>
<reference evidence="2" key="1">
    <citation type="submission" date="2019-10" db="EMBL/GenBank/DDBJ databases">
        <title>Lacipirellula parvula gen. nov., sp. nov., representing a lineage of planctomycetes widespread in freshwater anoxic habitats, and description of the family Lacipirellulaceae.</title>
        <authorList>
            <person name="Dedysh S.N."/>
            <person name="Kulichevskaya I.S."/>
            <person name="Beletsky A.V."/>
            <person name="Rakitin A.L."/>
            <person name="Mardanov A.V."/>
            <person name="Ivanova A.A."/>
            <person name="Saltykova V.X."/>
            <person name="Rijpstra W.I.C."/>
            <person name="Sinninghe Damste J.S."/>
            <person name="Ravin N.V."/>
        </authorList>
    </citation>
    <scope>NUCLEOTIDE SEQUENCE [LARGE SCALE GENOMIC DNA]</scope>
    <source>
        <strain evidence="2">PX69</strain>
    </source>
</reference>
<dbReference type="Gene3D" id="3.20.20.80">
    <property type="entry name" value="Glycosidases"/>
    <property type="match status" value="1"/>
</dbReference>
<dbReference type="EMBL" id="AP021861">
    <property type="protein sequence ID" value="BBO33316.1"/>
    <property type="molecule type" value="Genomic_DNA"/>
</dbReference>
<dbReference type="PANTHER" id="PTHR12631:SF10">
    <property type="entry name" value="BETA-XYLOSIDASE-LIKE PROTEIN-RELATED"/>
    <property type="match status" value="1"/>
</dbReference>
<evidence type="ECO:0000313" key="2">
    <source>
        <dbReference type="Proteomes" id="UP000326837"/>
    </source>
</evidence>
<proteinExistence type="predicted"/>
<dbReference type="Proteomes" id="UP000326837">
    <property type="component" value="Chromosome"/>
</dbReference>
<dbReference type="KEGG" id="lpav:PLANPX_2928"/>
<organism evidence="1 2">
    <name type="scientific">Lacipirellula parvula</name>
    <dbReference type="NCBI Taxonomy" id="2650471"/>
    <lineage>
        <taxon>Bacteria</taxon>
        <taxon>Pseudomonadati</taxon>
        <taxon>Planctomycetota</taxon>
        <taxon>Planctomycetia</taxon>
        <taxon>Pirellulales</taxon>
        <taxon>Lacipirellulaceae</taxon>
        <taxon>Lacipirellula</taxon>
    </lineage>
</organism>
<name>A0A5K7XGA9_9BACT</name>